<feature type="domain" description="DUF559" evidence="1">
    <location>
        <begin position="12"/>
        <end position="118"/>
    </location>
</feature>
<keyword evidence="3" id="KW-1185">Reference proteome</keyword>
<dbReference type="PANTHER" id="PTHR38590">
    <property type="entry name" value="BLL0828 PROTEIN"/>
    <property type="match status" value="1"/>
</dbReference>
<dbReference type="InterPro" id="IPR011335">
    <property type="entry name" value="Restrct_endonuc-II-like"/>
</dbReference>
<keyword evidence="2" id="KW-0378">Hydrolase</keyword>
<protein>
    <submittedName>
        <fullName evidence="2">Endonuclease domain-containing protein</fullName>
    </submittedName>
</protein>
<proteinExistence type="predicted"/>
<keyword evidence="2" id="KW-0255">Endonuclease</keyword>
<dbReference type="InterPro" id="IPR007569">
    <property type="entry name" value="DUF559"/>
</dbReference>
<dbReference type="EMBL" id="JBHUHY010000013">
    <property type="protein sequence ID" value="MFD2187618.1"/>
    <property type="molecule type" value="Genomic_DNA"/>
</dbReference>
<dbReference type="RefSeq" id="WP_378320621.1">
    <property type="nucleotide sequence ID" value="NZ_JBHUHY010000013.1"/>
</dbReference>
<dbReference type="InterPro" id="IPR047216">
    <property type="entry name" value="Endonuclease_DUF559_bact"/>
</dbReference>
<dbReference type="Proteomes" id="UP001597344">
    <property type="component" value="Unassembled WGS sequence"/>
</dbReference>
<evidence type="ECO:0000259" key="1">
    <source>
        <dbReference type="Pfam" id="PF04480"/>
    </source>
</evidence>
<reference evidence="3" key="1">
    <citation type="journal article" date="2019" name="Int. J. Syst. Evol. Microbiol.">
        <title>The Global Catalogue of Microorganisms (GCM) 10K type strain sequencing project: providing services to taxonomists for standard genome sequencing and annotation.</title>
        <authorList>
            <consortium name="The Broad Institute Genomics Platform"/>
            <consortium name="The Broad Institute Genome Sequencing Center for Infectious Disease"/>
            <person name="Wu L."/>
            <person name="Ma J."/>
        </authorList>
    </citation>
    <scope>NUCLEOTIDE SEQUENCE [LARGE SCALE GENOMIC DNA]</scope>
    <source>
        <strain evidence="3">DT92</strain>
    </source>
</reference>
<name>A0ABW5AX86_9FLAO</name>
<comment type="caution">
    <text evidence="2">The sequence shown here is derived from an EMBL/GenBank/DDBJ whole genome shotgun (WGS) entry which is preliminary data.</text>
</comment>
<dbReference type="GO" id="GO:0004519">
    <property type="term" value="F:endonuclease activity"/>
    <property type="evidence" value="ECO:0007669"/>
    <property type="project" value="UniProtKB-KW"/>
</dbReference>
<evidence type="ECO:0000313" key="2">
    <source>
        <dbReference type="EMBL" id="MFD2187618.1"/>
    </source>
</evidence>
<dbReference type="SUPFAM" id="SSF52980">
    <property type="entry name" value="Restriction endonuclease-like"/>
    <property type="match status" value="1"/>
</dbReference>
<dbReference type="Gene3D" id="3.40.960.10">
    <property type="entry name" value="VSR Endonuclease"/>
    <property type="match status" value="1"/>
</dbReference>
<dbReference type="PANTHER" id="PTHR38590:SF1">
    <property type="entry name" value="BLL0828 PROTEIN"/>
    <property type="match status" value="1"/>
</dbReference>
<evidence type="ECO:0000313" key="3">
    <source>
        <dbReference type="Proteomes" id="UP001597344"/>
    </source>
</evidence>
<keyword evidence="2" id="KW-0540">Nuclease</keyword>
<organism evidence="2 3">
    <name type="scientific">Aquimarina celericrescens</name>
    <dbReference type="NCBI Taxonomy" id="1964542"/>
    <lineage>
        <taxon>Bacteria</taxon>
        <taxon>Pseudomonadati</taxon>
        <taxon>Bacteroidota</taxon>
        <taxon>Flavobacteriia</taxon>
        <taxon>Flavobacteriales</taxon>
        <taxon>Flavobacteriaceae</taxon>
        <taxon>Aquimarina</taxon>
    </lineage>
</organism>
<gene>
    <name evidence="2" type="ORF">ACFSJT_12525</name>
</gene>
<accession>A0ABW5AX86</accession>
<dbReference type="Pfam" id="PF04480">
    <property type="entry name" value="DUF559"/>
    <property type="match status" value="1"/>
</dbReference>
<dbReference type="CDD" id="cd01038">
    <property type="entry name" value="Endonuclease_DUF559"/>
    <property type="match status" value="1"/>
</dbReference>
<sequence length="121" mass="14570">MKRQQIHTKKSLQEYRSELRKNMTPAEAFLWKHLKSKKLNGKKFQRQHSIENYIVDFYCASEKLVIELDGEIHNLPEVIEKDRIRTRRLNELGFTVIRFENKMVFDHLPSVLSEIQDHFNT</sequence>